<dbReference type="SUPFAM" id="SSF49319">
    <property type="entry name" value="Actinoxanthin-like"/>
    <property type="match status" value="1"/>
</dbReference>
<keyword evidence="3" id="KW-0732">Signal</keyword>
<feature type="compositionally biased region" description="Low complexity" evidence="1">
    <location>
        <begin position="170"/>
        <end position="181"/>
    </location>
</feature>
<feature type="signal peptide" evidence="3">
    <location>
        <begin position="1"/>
        <end position="26"/>
    </location>
</feature>
<keyword evidence="2" id="KW-0472">Membrane</keyword>
<comment type="caution">
    <text evidence="4">The sequence shown here is derived from an EMBL/GenBank/DDBJ whole genome shotgun (WGS) entry which is preliminary data.</text>
</comment>
<reference evidence="4 5" key="1">
    <citation type="submission" date="2021-01" db="EMBL/GenBank/DDBJ databases">
        <title>Whole genome shotgun sequence of Verrucosispora gifhornensis NBRC 16317.</title>
        <authorList>
            <person name="Komaki H."/>
            <person name="Tamura T."/>
        </authorList>
    </citation>
    <scope>NUCLEOTIDE SEQUENCE [LARGE SCALE GENOMIC DNA]</scope>
    <source>
        <strain evidence="4 5">NBRC 16317</strain>
    </source>
</reference>
<protein>
    <recommendedName>
        <fullName evidence="6">Neocarzinostatin family protein</fullName>
    </recommendedName>
</protein>
<keyword evidence="5" id="KW-1185">Reference proteome</keyword>
<organism evidence="4 5">
    <name type="scientific">Micromonospora gifhornensis</name>
    <dbReference type="NCBI Taxonomy" id="84594"/>
    <lineage>
        <taxon>Bacteria</taxon>
        <taxon>Bacillati</taxon>
        <taxon>Actinomycetota</taxon>
        <taxon>Actinomycetes</taxon>
        <taxon>Micromonosporales</taxon>
        <taxon>Micromonosporaceae</taxon>
        <taxon>Micromonospora</taxon>
    </lineage>
</organism>
<evidence type="ECO:0000256" key="3">
    <source>
        <dbReference type="SAM" id="SignalP"/>
    </source>
</evidence>
<feature type="compositionally biased region" description="Low complexity" evidence="1">
    <location>
        <begin position="187"/>
        <end position="205"/>
    </location>
</feature>
<evidence type="ECO:0000313" key="4">
    <source>
        <dbReference type="EMBL" id="GIJ18915.1"/>
    </source>
</evidence>
<gene>
    <name evidence="4" type="ORF">Vgi01_55990</name>
</gene>
<feature type="chain" id="PRO_5045396813" description="Neocarzinostatin family protein" evidence="3">
    <location>
        <begin position="27"/>
        <end position="283"/>
    </location>
</feature>
<dbReference type="InterPro" id="IPR027273">
    <property type="entry name" value="Neocarzinostatin-like"/>
</dbReference>
<accession>A0ABQ4ILX5</accession>
<evidence type="ECO:0000256" key="1">
    <source>
        <dbReference type="SAM" id="MobiDB-lite"/>
    </source>
</evidence>
<dbReference type="EMBL" id="BOPA01000056">
    <property type="protein sequence ID" value="GIJ18915.1"/>
    <property type="molecule type" value="Genomic_DNA"/>
</dbReference>
<evidence type="ECO:0008006" key="6">
    <source>
        <dbReference type="Google" id="ProtNLM"/>
    </source>
</evidence>
<evidence type="ECO:0000256" key="2">
    <source>
        <dbReference type="SAM" id="Phobius"/>
    </source>
</evidence>
<dbReference type="Proteomes" id="UP000647860">
    <property type="component" value="Unassembled WGS sequence"/>
</dbReference>
<name>A0ABQ4ILX5_9ACTN</name>
<keyword evidence="2" id="KW-1133">Transmembrane helix</keyword>
<sequence>MPARLAAALVSAMLLALGALATPAYANTVGKGPNGQRLSVSKTTGIPLGGTTVTVTGSGYDTTKGIYVAYCVDNGAGVAPSPCGGGVDTTGSTGASHWISSNPPSYAEGLTVPYGAGGSFTVQVKITSKIGDVDCTTSRCVVASRNDHTRASDRSQDVKVPVTFVTPAAPAAPSAPAAAPAAPAPATPTNTSAAPTNTSAATTPAATGSAPAAIVGSAAAAGATDAAGGEAAPAPGAEQPLLTTQVSDSTGAGRWFTAVLAGLAVLLVVVVALRMRGRRREQR</sequence>
<keyword evidence="2" id="KW-0812">Transmembrane</keyword>
<dbReference type="Gene3D" id="2.60.40.230">
    <property type="entry name" value="Neocarzinostatin-like"/>
    <property type="match status" value="1"/>
</dbReference>
<feature type="region of interest" description="Disordered" evidence="1">
    <location>
        <begin position="170"/>
        <end position="205"/>
    </location>
</feature>
<dbReference type="RefSeq" id="WP_102656428.1">
    <property type="nucleotide sequence ID" value="NZ_BAAAGZ010000026.1"/>
</dbReference>
<feature type="transmembrane region" description="Helical" evidence="2">
    <location>
        <begin position="255"/>
        <end position="273"/>
    </location>
</feature>
<evidence type="ECO:0000313" key="5">
    <source>
        <dbReference type="Proteomes" id="UP000647860"/>
    </source>
</evidence>
<proteinExistence type="predicted"/>